<dbReference type="HAMAP" id="MF_00374">
    <property type="entry name" value="Ribosomal_uL29"/>
    <property type="match status" value="1"/>
</dbReference>
<gene>
    <name evidence="5" type="primary">rpmC</name>
    <name evidence="6" type="ORF">SAMN04488027_101238</name>
</gene>
<dbReference type="OrthoDB" id="5296761at2"/>
<dbReference type="GO" id="GO:0003735">
    <property type="term" value="F:structural constituent of ribosome"/>
    <property type="evidence" value="ECO:0007669"/>
    <property type="project" value="InterPro"/>
</dbReference>
<dbReference type="InterPro" id="IPR001854">
    <property type="entry name" value="Ribosomal_uL29"/>
</dbReference>
<name>A0A1G7U3M2_9FLAO</name>
<sequence length="63" mass="7388">MRQSEVKEFSVEELHEELANHKTKLSDLKMTHVLSPLENTSEIKKIRRSIARIATEITKRELD</sequence>
<evidence type="ECO:0000256" key="5">
    <source>
        <dbReference type="HAMAP-Rule" id="MF_00374"/>
    </source>
</evidence>
<dbReference type="Pfam" id="PF00831">
    <property type="entry name" value="Ribosomal_L29"/>
    <property type="match status" value="1"/>
</dbReference>
<dbReference type="RefSeq" id="WP_093364540.1">
    <property type="nucleotide sequence ID" value="NZ_FNCW01000001.1"/>
</dbReference>
<proteinExistence type="inferred from homology"/>
<organism evidence="6 7">
    <name type="scientific">Psychroflexus sediminis</name>
    <dbReference type="NCBI Taxonomy" id="470826"/>
    <lineage>
        <taxon>Bacteria</taxon>
        <taxon>Pseudomonadati</taxon>
        <taxon>Bacteroidota</taxon>
        <taxon>Flavobacteriia</taxon>
        <taxon>Flavobacteriales</taxon>
        <taxon>Flavobacteriaceae</taxon>
        <taxon>Psychroflexus</taxon>
    </lineage>
</organism>
<evidence type="ECO:0000256" key="4">
    <source>
        <dbReference type="ARBA" id="ARBA00035204"/>
    </source>
</evidence>
<evidence type="ECO:0000313" key="7">
    <source>
        <dbReference type="Proteomes" id="UP000199296"/>
    </source>
</evidence>
<dbReference type="NCBIfam" id="TIGR00012">
    <property type="entry name" value="L29"/>
    <property type="match status" value="1"/>
</dbReference>
<accession>A0A1G7U3M2</accession>
<dbReference type="SUPFAM" id="SSF46561">
    <property type="entry name" value="Ribosomal protein L29 (L29p)"/>
    <property type="match status" value="1"/>
</dbReference>
<dbReference type="GO" id="GO:0005840">
    <property type="term" value="C:ribosome"/>
    <property type="evidence" value="ECO:0007669"/>
    <property type="project" value="UniProtKB-KW"/>
</dbReference>
<evidence type="ECO:0000256" key="1">
    <source>
        <dbReference type="ARBA" id="ARBA00009254"/>
    </source>
</evidence>
<dbReference type="Proteomes" id="UP000199296">
    <property type="component" value="Unassembled WGS sequence"/>
</dbReference>
<dbReference type="InterPro" id="IPR018254">
    <property type="entry name" value="Ribosomal_uL29_CS"/>
</dbReference>
<reference evidence="6 7" key="1">
    <citation type="submission" date="2016-10" db="EMBL/GenBank/DDBJ databases">
        <authorList>
            <person name="de Groot N.N."/>
        </authorList>
    </citation>
    <scope>NUCLEOTIDE SEQUENCE [LARGE SCALE GENOMIC DNA]</scope>
    <source>
        <strain evidence="6 7">DSM 19803</strain>
    </source>
</reference>
<keyword evidence="2 5" id="KW-0689">Ribosomal protein</keyword>
<keyword evidence="3 5" id="KW-0687">Ribonucleoprotein</keyword>
<dbReference type="STRING" id="470826.SAMN04488027_101238"/>
<dbReference type="GO" id="GO:0006412">
    <property type="term" value="P:translation"/>
    <property type="evidence" value="ECO:0007669"/>
    <property type="project" value="UniProtKB-UniRule"/>
</dbReference>
<evidence type="ECO:0000313" key="6">
    <source>
        <dbReference type="EMBL" id="SDG42166.1"/>
    </source>
</evidence>
<dbReference type="EMBL" id="FNCW01000001">
    <property type="protein sequence ID" value="SDG42166.1"/>
    <property type="molecule type" value="Genomic_DNA"/>
</dbReference>
<dbReference type="GO" id="GO:1990904">
    <property type="term" value="C:ribonucleoprotein complex"/>
    <property type="evidence" value="ECO:0007669"/>
    <property type="project" value="UniProtKB-KW"/>
</dbReference>
<dbReference type="CDD" id="cd00427">
    <property type="entry name" value="Ribosomal_L29_HIP"/>
    <property type="match status" value="1"/>
</dbReference>
<evidence type="ECO:0000256" key="3">
    <source>
        <dbReference type="ARBA" id="ARBA00023274"/>
    </source>
</evidence>
<dbReference type="InterPro" id="IPR036049">
    <property type="entry name" value="Ribosomal_uL29_sf"/>
</dbReference>
<protein>
    <recommendedName>
        <fullName evidence="4 5">Large ribosomal subunit protein uL29</fullName>
    </recommendedName>
</protein>
<keyword evidence="7" id="KW-1185">Reference proteome</keyword>
<dbReference type="AlphaFoldDB" id="A0A1G7U3M2"/>
<dbReference type="PROSITE" id="PS00579">
    <property type="entry name" value="RIBOSOMAL_L29"/>
    <property type="match status" value="1"/>
</dbReference>
<dbReference type="Gene3D" id="1.10.287.310">
    <property type="match status" value="1"/>
</dbReference>
<evidence type="ECO:0000256" key="2">
    <source>
        <dbReference type="ARBA" id="ARBA00022980"/>
    </source>
</evidence>
<comment type="similarity">
    <text evidence="1 5">Belongs to the universal ribosomal protein uL29 family.</text>
</comment>